<dbReference type="NCBIfam" id="TIGR00001">
    <property type="entry name" value="rpmI_bact"/>
    <property type="match status" value="1"/>
</dbReference>
<feature type="compositionally biased region" description="Basic and acidic residues" evidence="4">
    <location>
        <begin position="86"/>
        <end position="96"/>
    </location>
</feature>
<protein>
    <recommendedName>
        <fullName evidence="6">LSU ribosomal protein L35p</fullName>
    </recommendedName>
</protein>
<dbReference type="GO" id="GO:1990904">
    <property type="term" value="C:ribonucleoprotein complex"/>
    <property type="evidence" value="ECO:0007669"/>
    <property type="project" value="UniProtKB-KW"/>
</dbReference>
<evidence type="ECO:0000256" key="1">
    <source>
        <dbReference type="ARBA" id="ARBA00006598"/>
    </source>
</evidence>
<evidence type="ECO:0000313" key="5">
    <source>
        <dbReference type="EMBL" id="VAX40842.1"/>
    </source>
</evidence>
<feature type="region of interest" description="Disordered" evidence="4">
    <location>
        <begin position="66"/>
        <end position="96"/>
    </location>
</feature>
<organism evidence="5">
    <name type="scientific">hydrothermal vent metagenome</name>
    <dbReference type="NCBI Taxonomy" id="652676"/>
    <lineage>
        <taxon>unclassified sequences</taxon>
        <taxon>metagenomes</taxon>
        <taxon>ecological metagenomes</taxon>
    </lineage>
</organism>
<comment type="similarity">
    <text evidence="1">Belongs to the bacterial ribosomal protein bL35 family.</text>
</comment>
<evidence type="ECO:0008006" key="6">
    <source>
        <dbReference type="Google" id="ProtNLM"/>
    </source>
</evidence>
<accession>A0A3B1DJG8</accession>
<reference evidence="5" key="1">
    <citation type="submission" date="2018-06" db="EMBL/GenBank/DDBJ databases">
        <authorList>
            <person name="Zhirakovskaya E."/>
        </authorList>
    </citation>
    <scope>NUCLEOTIDE SEQUENCE</scope>
</reference>
<dbReference type="PRINTS" id="PR00064">
    <property type="entry name" value="RIBOSOMALL35"/>
</dbReference>
<dbReference type="Pfam" id="PF01632">
    <property type="entry name" value="Ribosomal_L35p"/>
    <property type="match status" value="1"/>
</dbReference>
<gene>
    <name evidence="5" type="ORF">MNBD_PLANCTO03-1354</name>
</gene>
<proteinExistence type="inferred from homology"/>
<dbReference type="InterPro" id="IPR021137">
    <property type="entry name" value="Ribosomal_bL35-like"/>
</dbReference>
<dbReference type="GO" id="GO:0006412">
    <property type="term" value="P:translation"/>
    <property type="evidence" value="ECO:0007669"/>
    <property type="project" value="InterPro"/>
</dbReference>
<sequence length="96" mass="11284">MPKNKMHKGFLKRVRISKSGKVRHRSAFHKHLSSSKSGKRLRQLRKDRYMASADTKRLEKMLFRRLRGRNQPRTSVRRSPSPEQKAAMRAEAAKND</sequence>
<keyword evidence="2" id="KW-0689">Ribosomal protein</keyword>
<name>A0A3B1DJG8_9ZZZZ</name>
<dbReference type="HAMAP" id="MF_00514">
    <property type="entry name" value="Ribosomal_bL35"/>
    <property type="match status" value="1"/>
</dbReference>
<evidence type="ECO:0000256" key="4">
    <source>
        <dbReference type="SAM" id="MobiDB-lite"/>
    </source>
</evidence>
<dbReference type="InterPro" id="IPR001706">
    <property type="entry name" value="Ribosomal_bL35"/>
</dbReference>
<keyword evidence="3" id="KW-0687">Ribonucleoprotein</keyword>
<dbReference type="GO" id="GO:0003735">
    <property type="term" value="F:structural constituent of ribosome"/>
    <property type="evidence" value="ECO:0007669"/>
    <property type="project" value="InterPro"/>
</dbReference>
<feature type="region of interest" description="Disordered" evidence="4">
    <location>
        <begin position="20"/>
        <end position="42"/>
    </location>
</feature>
<dbReference type="Gene3D" id="4.10.410.60">
    <property type="match status" value="1"/>
</dbReference>
<dbReference type="EMBL" id="UOGK01000454">
    <property type="protein sequence ID" value="VAX40842.1"/>
    <property type="molecule type" value="Genomic_DNA"/>
</dbReference>
<dbReference type="SUPFAM" id="SSF143034">
    <property type="entry name" value="L35p-like"/>
    <property type="match status" value="1"/>
</dbReference>
<dbReference type="AlphaFoldDB" id="A0A3B1DJG8"/>
<evidence type="ECO:0000256" key="3">
    <source>
        <dbReference type="ARBA" id="ARBA00023274"/>
    </source>
</evidence>
<feature type="compositionally biased region" description="Polar residues" evidence="4">
    <location>
        <begin position="71"/>
        <end position="82"/>
    </location>
</feature>
<evidence type="ECO:0000256" key="2">
    <source>
        <dbReference type="ARBA" id="ARBA00022980"/>
    </source>
</evidence>
<dbReference type="InterPro" id="IPR037229">
    <property type="entry name" value="Ribosomal_bL35_sf"/>
</dbReference>
<dbReference type="GO" id="GO:0005840">
    <property type="term" value="C:ribosome"/>
    <property type="evidence" value="ECO:0007669"/>
    <property type="project" value="UniProtKB-KW"/>
</dbReference>